<feature type="transmembrane region" description="Helical" evidence="6">
    <location>
        <begin position="100"/>
        <end position="121"/>
    </location>
</feature>
<sequence>MSKVLTQAKNRYQKAIIIESVCLVVFGVFLAIWQGESAVDFSLGFISAFVPFCAFAYIVFFRKQDFSTKLKAFYLAEVVKFLFTILLVITFFKWFEITNFLLFFSGFMVALLLNNLLPFLFR</sequence>
<name>A0AAQ0GY75_HAEPA</name>
<proteinExistence type="predicted"/>
<dbReference type="GO" id="GO:0016787">
    <property type="term" value="F:hydrolase activity"/>
    <property type="evidence" value="ECO:0007669"/>
    <property type="project" value="UniProtKB-KW"/>
</dbReference>
<dbReference type="InterPro" id="IPR005598">
    <property type="entry name" value="ATP_synth_I"/>
</dbReference>
<dbReference type="AlphaFoldDB" id="A0AAQ0GY75"/>
<feature type="transmembrane region" description="Helical" evidence="6">
    <location>
        <begin position="72"/>
        <end position="94"/>
    </location>
</feature>
<dbReference type="RefSeq" id="WP_005699282.1">
    <property type="nucleotide sequence ID" value="NZ_CP063117.1"/>
</dbReference>
<feature type="transmembrane region" description="Helical" evidence="6">
    <location>
        <begin position="12"/>
        <end position="35"/>
    </location>
</feature>
<keyword evidence="2" id="KW-1003">Cell membrane</keyword>
<evidence type="ECO:0000313" key="7">
    <source>
        <dbReference type="EMBL" id="RDE83633.1"/>
    </source>
</evidence>
<evidence type="ECO:0000256" key="4">
    <source>
        <dbReference type="ARBA" id="ARBA00022989"/>
    </source>
</evidence>
<evidence type="ECO:0000256" key="2">
    <source>
        <dbReference type="ARBA" id="ARBA00022475"/>
    </source>
</evidence>
<feature type="transmembrane region" description="Helical" evidence="6">
    <location>
        <begin position="41"/>
        <end position="60"/>
    </location>
</feature>
<gene>
    <name evidence="7" type="ORF">DPV95_07185</name>
</gene>
<keyword evidence="7" id="KW-0378">Hydrolase</keyword>
<dbReference type="NCBIfam" id="NF004763">
    <property type="entry name" value="PRK06099.1"/>
    <property type="match status" value="1"/>
</dbReference>
<accession>A0AAQ0GY75</accession>
<evidence type="ECO:0000256" key="6">
    <source>
        <dbReference type="SAM" id="Phobius"/>
    </source>
</evidence>
<evidence type="ECO:0000256" key="3">
    <source>
        <dbReference type="ARBA" id="ARBA00022692"/>
    </source>
</evidence>
<dbReference type="EMBL" id="QEPT01000005">
    <property type="protein sequence ID" value="RDE83633.1"/>
    <property type="molecule type" value="Genomic_DNA"/>
</dbReference>
<dbReference type="GO" id="GO:0005886">
    <property type="term" value="C:plasma membrane"/>
    <property type="evidence" value="ECO:0007669"/>
    <property type="project" value="UniProtKB-SubCell"/>
</dbReference>
<organism evidence="7 8">
    <name type="scientific">Haemophilus parainfluenzae</name>
    <dbReference type="NCBI Taxonomy" id="729"/>
    <lineage>
        <taxon>Bacteria</taxon>
        <taxon>Pseudomonadati</taxon>
        <taxon>Pseudomonadota</taxon>
        <taxon>Gammaproteobacteria</taxon>
        <taxon>Pasteurellales</taxon>
        <taxon>Pasteurellaceae</taxon>
        <taxon>Haemophilus</taxon>
    </lineage>
</organism>
<reference evidence="7 8" key="1">
    <citation type="submission" date="2018-05" db="EMBL/GenBank/DDBJ databases">
        <title>Draft Genome Sequences for a Diverse set of 7 Haemophilus Species.</title>
        <authorList>
            <person name="Nichols M."/>
            <person name="Topaz N."/>
            <person name="Wang X."/>
            <person name="Wang X."/>
            <person name="Boxrud D."/>
        </authorList>
    </citation>
    <scope>NUCLEOTIDE SEQUENCE [LARGE SCALE GENOMIC DNA]</scope>
    <source>
        <strain evidence="7 8">C2006002596</strain>
    </source>
</reference>
<comment type="caution">
    <text evidence="7">The sequence shown here is derived from an EMBL/GenBank/DDBJ whole genome shotgun (WGS) entry which is preliminary data.</text>
</comment>
<keyword evidence="4 6" id="KW-1133">Transmembrane helix</keyword>
<dbReference type="EC" id="3.6.3.14" evidence="7"/>
<evidence type="ECO:0000256" key="1">
    <source>
        <dbReference type="ARBA" id="ARBA00004651"/>
    </source>
</evidence>
<keyword evidence="5 6" id="KW-0472">Membrane</keyword>
<evidence type="ECO:0000313" key="8">
    <source>
        <dbReference type="Proteomes" id="UP000253823"/>
    </source>
</evidence>
<evidence type="ECO:0000256" key="5">
    <source>
        <dbReference type="ARBA" id="ARBA00023136"/>
    </source>
</evidence>
<protein>
    <submittedName>
        <fullName evidence="7">ATP F0F1 synthase subunit I</fullName>
        <ecNumber evidence="7">3.6.3.14</ecNumber>
    </submittedName>
</protein>
<comment type="subcellular location">
    <subcellularLocation>
        <location evidence="1">Cell membrane</location>
        <topology evidence="1">Multi-pass membrane protein</topology>
    </subcellularLocation>
</comment>
<dbReference type="Pfam" id="PF03899">
    <property type="entry name" value="ATP-synt_I"/>
    <property type="match status" value="1"/>
</dbReference>
<keyword evidence="3 6" id="KW-0812">Transmembrane</keyword>
<dbReference type="Proteomes" id="UP000253823">
    <property type="component" value="Unassembled WGS sequence"/>
</dbReference>